<keyword evidence="3" id="KW-1185">Reference proteome</keyword>
<proteinExistence type="predicted"/>
<dbReference type="RefSeq" id="WP_153402952.1">
    <property type="nucleotide sequence ID" value="NZ_ML762429.1"/>
</dbReference>
<evidence type="ECO:0000259" key="1">
    <source>
        <dbReference type="Pfam" id="PF12867"/>
    </source>
</evidence>
<dbReference type="Proteomes" id="UP000480246">
    <property type="component" value="Unassembled WGS sequence"/>
</dbReference>
<dbReference type="OrthoDB" id="2964295at2"/>
<feature type="domain" description="DinB-like" evidence="1">
    <location>
        <begin position="25"/>
        <end position="155"/>
    </location>
</feature>
<accession>A0A7C8KZI6</accession>
<gene>
    <name evidence="2" type="ORF">F9U64_10010</name>
</gene>
<protein>
    <submittedName>
        <fullName evidence="2">DinB family protein</fullName>
    </submittedName>
</protein>
<name>A0A7C8KZI6_9BACI</name>
<organism evidence="2 3">
    <name type="scientific">Gracilibacillus oryzae</name>
    <dbReference type="NCBI Taxonomy" id="1672701"/>
    <lineage>
        <taxon>Bacteria</taxon>
        <taxon>Bacillati</taxon>
        <taxon>Bacillota</taxon>
        <taxon>Bacilli</taxon>
        <taxon>Bacillales</taxon>
        <taxon>Bacillaceae</taxon>
        <taxon>Gracilibacillus</taxon>
    </lineage>
</organism>
<evidence type="ECO:0000313" key="2">
    <source>
        <dbReference type="EMBL" id="KAB8136824.1"/>
    </source>
</evidence>
<dbReference type="Gene3D" id="1.20.120.450">
    <property type="entry name" value="dinb family like domain"/>
    <property type="match status" value="1"/>
</dbReference>
<dbReference type="AlphaFoldDB" id="A0A7C8KZI6"/>
<dbReference type="InterPro" id="IPR024775">
    <property type="entry name" value="DinB-like"/>
</dbReference>
<comment type="caution">
    <text evidence="2">The sequence shown here is derived from an EMBL/GenBank/DDBJ whole genome shotgun (WGS) entry which is preliminary data.</text>
</comment>
<dbReference type="SUPFAM" id="SSF109854">
    <property type="entry name" value="DinB/YfiT-like putative metalloenzymes"/>
    <property type="match status" value="1"/>
</dbReference>
<evidence type="ECO:0000313" key="3">
    <source>
        <dbReference type="Proteomes" id="UP000480246"/>
    </source>
</evidence>
<dbReference type="InterPro" id="IPR034660">
    <property type="entry name" value="DinB/YfiT-like"/>
</dbReference>
<sequence length="167" mass="19578">MYTVNDLIVDLKQFNDWVLSLQKMDNDLFFEPVKEGKWSTAEIIVHITFWDNYIMDDILPKMAQDANIESIDFDTLNQKASLHAKSGISQQQIIQEQIQARTNLLKKVTEIPEEDFSVTFQLNGEAIDEYSGHPHSVFNYFCSFVWHDNHHRKQVEAFLEKKELPQT</sequence>
<dbReference type="Pfam" id="PF12867">
    <property type="entry name" value="DinB_2"/>
    <property type="match status" value="1"/>
</dbReference>
<dbReference type="EMBL" id="WEID01000047">
    <property type="protein sequence ID" value="KAB8136824.1"/>
    <property type="molecule type" value="Genomic_DNA"/>
</dbReference>
<reference evidence="2 3" key="1">
    <citation type="submission" date="2019-10" db="EMBL/GenBank/DDBJ databases">
        <title>Gracilibacillus sp. nov. isolated from rice seeds.</title>
        <authorList>
            <person name="He S."/>
        </authorList>
    </citation>
    <scope>NUCLEOTIDE SEQUENCE [LARGE SCALE GENOMIC DNA]</scope>
    <source>
        <strain evidence="2 3">TD8</strain>
    </source>
</reference>